<reference evidence="4" key="2">
    <citation type="submission" date="2023-05" db="EMBL/GenBank/DDBJ databases">
        <authorList>
            <person name="Schelkunov M.I."/>
        </authorList>
    </citation>
    <scope>NUCLEOTIDE SEQUENCE</scope>
    <source>
        <strain evidence="4">Hsosn_3</strain>
        <tissue evidence="4">Leaf</tissue>
    </source>
</reference>
<evidence type="ECO:0000256" key="3">
    <source>
        <dbReference type="SAM" id="Phobius"/>
    </source>
</evidence>
<dbReference type="Proteomes" id="UP001237642">
    <property type="component" value="Unassembled WGS sequence"/>
</dbReference>
<keyword evidence="1" id="KW-0175">Coiled coil</keyword>
<gene>
    <name evidence="4" type="ORF">POM88_013000</name>
</gene>
<evidence type="ECO:0000313" key="5">
    <source>
        <dbReference type="Proteomes" id="UP001237642"/>
    </source>
</evidence>
<protein>
    <submittedName>
        <fullName evidence="4">Uncharacterized protein</fullName>
    </submittedName>
</protein>
<comment type="caution">
    <text evidence="4">The sequence shown here is derived from an EMBL/GenBank/DDBJ whole genome shotgun (WGS) entry which is preliminary data.</text>
</comment>
<evidence type="ECO:0000256" key="2">
    <source>
        <dbReference type="SAM" id="MobiDB-lite"/>
    </source>
</evidence>
<keyword evidence="3" id="KW-0472">Membrane</keyword>
<feature type="region of interest" description="Disordered" evidence="2">
    <location>
        <begin position="151"/>
        <end position="173"/>
    </location>
</feature>
<reference evidence="4" key="1">
    <citation type="submission" date="2023-02" db="EMBL/GenBank/DDBJ databases">
        <title>Genome of toxic invasive species Heracleum sosnowskyi carries increased number of genes despite the absence of recent whole-genome duplications.</title>
        <authorList>
            <person name="Schelkunov M."/>
            <person name="Shtratnikova V."/>
            <person name="Makarenko M."/>
            <person name="Klepikova A."/>
            <person name="Omelchenko D."/>
            <person name="Novikova G."/>
            <person name="Obukhova E."/>
            <person name="Bogdanov V."/>
            <person name="Penin A."/>
            <person name="Logacheva M."/>
        </authorList>
    </citation>
    <scope>NUCLEOTIDE SEQUENCE</scope>
    <source>
        <strain evidence="4">Hsosn_3</strain>
        <tissue evidence="4">Leaf</tissue>
    </source>
</reference>
<dbReference type="AlphaFoldDB" id="A0AAD8IZ61"/>
<keyword evidence="5" id="KW-1185">Reference proteome</keyword>
<organism evidence="4 5">
    <name type="scientific">Heracleum sosnowskyi</name>
    <dbReference type="NCBI Taxonomy" id="360622"/>
    <lineage>
        <taxon>Eukaryota</taxon>
        <taxon>Viridiplantae</taxon>
        <taxon>Streptophyta</taxon>
        <taxon>Embryophyta</taxon>
        <taxon>Tracheophyta</taxon>
        <taxon>Spermatophyta</taxon>
        <taxon>Magnoliopsida</taxon>
        <taxon>eudicotyledons</taxon>
        <taxon>Gunneridae</taxon>
        <taxon>Pentapetalae</taxon>
        <taxon>asterids</taxon>
        <taxon>campanulids</taxon>
        <taxon>Apiales</taxon>
        <taxon>Apiaceae</taxon>
        <taxon>Apioideae</taxon>
        <taxon>apioid superclade</taxon>
        <taxon>Tordylieae</taxon>
        <taxon>Tordyliinae</taxon>
        <taxon>Heracleum</taxon>
    </lineage>
</organism>
<accession>A0AAD8IZ61</accession>
<feature type="coiled-coil region" evidence="1">
    <location>
        <begin position="19"/>
        <end position="46"/>
    </location>
</feature>
<feature type="transmembrane region" description="Helical" evidence="3">
    <location>
        <begin position="122"/>
        <end position="140"/>
    </location>
</feature>
<sequence length="173" mass="19361">MCCALDLWIDISLKSWAQLRIEEDSCKEAEARVKELEKQVISLGATVADWPFQWGEYLVSYESQTGSRGVPLSSCYLKQVRRNLKLLSDYFVVISSGMEKAFCNDIKMRAADVLAGRSLGDILSALASSVLVLGIFIVAYKLDSPEMIQDAERRPDACSQAVDRGPRRPLRPR</sequence>
<proteinExistence type="predicted"/>
<evidence type="ECO:0000256" key="1">
    <source>
        <dbReference type="SAM" id="Coils"/>
    </source>
</evidence>
<dbReference type="EMBL" id="JAUIZM010000003">
    <property type="protein sequence ID" value="KAK1393944.1"/>
    <property type="molecule type" value="Genomic_DNA"/>
</dbReference>
<keyword evidence="3" id="KW-1133">Transmembrane helix</keyword>
<evidence type="ECO:0000313" key="4">
    <source>
        <dbReference type="EMBL" id="KAK1393944.1"/>
    </source>
</evidence>
<name>A0AAD8IZ61_9APIA</name>
<keyword evidence="3" id="KW-0812">Transmembrane</keyword>